<dbReference type="STRING" id="62928.azo1799"/>
<keyword evidence="5 10" id="KW-0328">Glycosyltransferase</keyword>
<name>A1K6G1_AZOSB</name>
<gene>
    <name evidence="13" type="ordered locus">azo1799</name>
</gene>
<dbReference type="eggNOG" id="COG1640">
    <property type="taxonomic scope" value="Bacteria"/>
</dbReference>
<dbReference type="InterPro" id="IPR017853">
    <property type="entry name" value="GH"/>
</dbReference>
<dbReference type="CDD" id="cd11336">
    <property type="entry name" value="AmyAc_MTSase"/>
    <property type="match status" value="1"/>
</dbReference>
<dbReference type="Pfam" id="PF00128">
    <property type="entry name" value="Alpha-amylase"/>
    <property type="match status" value="1"/>
</dbReference>
<feature type="domain" description="Glycosyl hydrolase family 13 catalytic" evidence="12">
    <location>
        <begin position="760"/>
        <end position="1245"/>
    </location>
</feature>
<evidence type="ECO:0000259" key="12">
    <source>
        <dbReference type="SMART" id="SM00642"/>
    </source>
</evidence>
<evidence type="ECO:0000256" key="6">
    <source>
        <dbReference type="ARBA" id="ARBA00022679"/>
    </source>
</evidence>
<dbReference type="InterPro" id="IPR003385">
    <property type="entry name" value="Glyco_hydro_77"/>
</dbReference>
<dbReference type="SMART" id="SM00642">
    <property type="entry name" value="Aamy"/>
    <property type="match status" value="1"/>
</dbReference>
<dbReference type="NCBIfam" id="TIGR00217">
    <property type="entry name" value="malQ"/>
    <property type="match status" value="1"/>
</dbReference>
<sequence>MSDSAIEALCGHLGIDLAYEDAWGRRHEVDEDTRRALLAALGHPLEEGRAEQHAACELERLREVAAARVLPPLLVLEGVAAPLVLHPRLPAALVGQTLWWRIALEGGGERRGRVAARTREGAGEAAAEGERVEAELTIGIELGQGYHRLSLFEHATSSHAFAEVGLAVCPPTCHPAPSGRLWGPSVQVYALRSARDWGMGDFGDLRRLVDIAADAGAHFVGVNPLHALFPHEPERASPYSPSSREWLNVLYLDIEAMRDFGECAAAGEKVGAAAFRARLDALRARTLIDYNGVAQAKFEVLELLYRHFRAMHLERDTQRAGQFRDFQREGGRSLRLHALFDALQTHFHAGDPAIWGWTTWPEAYRDPDGAAVETFAADNEQRIEFFEYLQWQAALQLQAVASRARARGMRVGLYRDLAVGVNEGGSETWARRSLHAFGAHAGAPPDELNANGQDWGFPPEIPQQLADQGYAPFLAVLRANMRHAGALRIDHVMSLMRLFWLPVARNRPGEEGEEARQRGAYVAYPMHDLFRLLCLESRRERCVVIGEDLGIVPQAIREAMARHGLLSYRPLYFQHADGGGLRAPDAWPQDALAVVGTHDLPTLRGYWAGHDIDLREALGMYREPGLRERQAEQRRADCRALLDALGGEALLAPGDEPPGGDEGGGLAPAVYRYIARTPSAMVAVQLEDVLAQLEATNLPGTSETTQPNWRRRLDAALADLAADARWLAVSSAINTERPSAPLPVSGGPPDFRPELADVPRATYRLQFNGDFGFAAATDVLPYLAALGISHVYAAPFLKARPGSRHGYDIVDHQAVNPEIGSDEDFDRYCARLGELGLGQVLDVVPNHVGVLGGDNEWWLDVLENGPASHFADHFDIDWEPPFAELRGKVLLPVLGDQYGLVLEAGELELSFSPERGSFCVRYYEHRFPIDPCDYPEILAAGAADPLPPLQGESRGGEGAGAGASSTSEPSLELATLLAALRRLPPRDTADPEALAERRRDKETFKRHLAELYARLPALQAQVAAGLAAYRGHVGEPESFDALDHLLQRQAYRLASWRVAADDINYRRFFDVNDLAALRMENDAVFEATHARIFDWVAQGRVSGLRIDHPDGLADPAAYFERLQTRYGEVAGGGLAPPRALYVVVEKILGEFEGLPADWPVHGGTGYRFANLVNNLFVDPAQESRFTRIYRAFTGEMRDFAEVLVESKQLIMTHSLPGELGSLAYMLYDIAQHDRRTRDFTRSRLRGALAEVIAAFPVYRSYIGPRGVGEDDRRYVERAVEAAVARGLAGDASVLHFVREVLLSAPIEPRPELRRLKLRFVRRFQQFTAPVMAKAMEDTAFYRYNRLVSLNDVGGDPRTFGVGVEDFHLANEALACGHPFGLLATSTHDSKRSEDVRARISVLSEMPGAWRLALRRWGRLNARRKQRVNDEPAPSANDEYLLYQTLLGVWPLGAMDTSATAQLAERVEAYMLKAAREAKRHTSWMNPDAGYEAALTAFVRRLFVPDGGFLADFLPFQATVARFGIYNSLNMLLLKLAAPGVPDIYQGCEDWNFSLVDPDNRRPVDFGAAAARFEALRDEFPDGAGPAELLNLLDNAEDGRIKLYLLWRGLMLRQAFERTLRGGRYVPLDVEGPAARHVVAFARVRGEERVVVIATRLLYGFAGGDAGRVLMPEAWAGNTVVLPWHGLHLRDALCGRELWVGHGGGEGGPGHGIDLGTVFDPLPFALLVAEGGGER</sequence>
<dbReference type="GO" id="GO:0005975">
    <property type="term" value="P:carbohydrate metabolic process"/>
    <property type="evidence" value="ECO:0007669"/>
    <property type="project" value="InterPro"/>
</dbReference>
<dbReference type="EC" id="2.4.1.25" evidence="3 10"/>
<dbReference type="InterPro" id="IPR013797">
    <property type="entry name" value="Maltooligo_trehalose_synth_4"/>
</dbReference>
<evidence type="ECO:0000256" key="3">
    <source>
        <dbReference type="ARBA" id="ARBA00012560"/>
    </source>
</evidence>
<evidence type="ECO:0000256" key="9">
    <source>
        <dbReference type="ARBA" id="ARBA00031501"/>
    </source>
</evidence>
<proteinExistence type="inferred from homology"/>
<dbReference type="Gene3D" id="1.10.10.470">
    <property type="entry name" value="Maltooligosyl trehalose synthase, domain 4"/>
    <property type="match status" value="1"/>
</dbReference>
<evidence type="ECO:0000256" key="7">
    <source>
        <dbReference type="ARBA" id="ARBA00023277"/>
    </source>
</evidence>
<evidence type="ECO:0000256" key="5">
    <source>
        <dbReference type="ARBA" id="ARBA00022676"/>
    </source>
</evidence>
<dbReference type="Pfam" id="PF02446">
    <property type="entry name" value="Glyco_hydro_77"/>
    <property type="match status" value="1"/>
</dbReference>
<feature type="region of interest" description="Disordered" evidence="11">
    <location>
        <begin position="943"/>
        <end position="969"/>
    </location>
</feature>
<dbReference type="CAZy" id="GH77">
    <property type="family name" value="Glycoside Hydrolase Family 77"/>
</dbReference>
<dbReference type="InterPro" id="IPR048458">
    <property type="entry name" value="MalQ_N"/>
</dbReference>
<evidence type="ECO:0000256" key="4">
    <source>
        <dbReference type="ARBA" id="ARBA00020295"/>
    </source>
</evidence>
<dbReference type="NCBIfam" id="NF011077">
    <property type="entry name" value="PRK14507.1"/>
    <property type="match status" value="1"/>
</dbReference>
<dbReference type="KEGG" id="azo:azo1799"/>
<dbReference type="eggNOG" id="COG3280">
    <property type="taxonomic scope" value="Bacteria"/>
</dbReference>
<evidence type="ECO:0000256" key="11">
    <source>
        <dbReference type="SAM" id="MobiDB-lite"/>
    </source>
</evidence>
<keyword evidence="7 10" id="KW-0119">Carbohydrate metabolism</keyword>
<accession>A1K6G1</accession>
<dbReference type="GO" id="GO:0004134">
    <property type="term" value="F:4-alpha-glucanotransferase activity"/>
    <property type="evidence" value="ECO:0007669"/>
    <property type="project" value="UniProtKB-EC"/>
</dbReference>
<evidence type="ECO:0000313" key="13">
    <source>
        <dbReference type="EMBL" id="CAL94416.1"/>
    </source>
</evidence>
<dbReference type="HOGENOM" id="CLU_002501_0_1_4"/>
<dbReference type="Proteomes" id="UP000002588">
    <property type="component" value="Chromosome"/>
</dbReference>
<dbReference type="RefSeq" id="WP_011765532.1">
    <property type="nucleotide sequence ID" value="NC_008702.1"/>
</dbReference>
<comment type="catalytic activity">
    <reaction evidence="1 10">
        <text>Transfers a segment of a (1-&gt;4)-alpha-D-glucan to a new position in an acceptor, which may be glucose or a (1-&gt;4)-alpha-D-glucan.</text>
        <dbReference type="EC" id="2.4.1.25"/>
    </reaction>
</comment>
<dbReference type="Gene3D" id="3.20.20.80">
    <property type="entry name" value="Glycosidases"/>
    <property type="match status" value="4"/>
</dbReference>
<dbReference type="PANTHER" id="PTHR32438:SF5">
    <property type="entry name" value="4-ALPHA-GLUCANOTRANSFERASE DPE1, CHLOROPLASTIC_AMYLOPLASTIC"/>
    <property type="match status" value="1"/>
</dbReference>
<dbReference type="CAZy" id="GH13">
    <property type="family name" value="Glycoside Hydrolase Family 13"/>
</dbReference>
<organism evidence="13 14">
    <name type="scientific">Azoarcus sp. (strain BH72)</name>
    <dbReference type="NCBI Taxonomy" id="418699"/>
    <lineage>
        <taxon>Bacteria</taxon>
        <taxon>Pseudomonadati</taxon>
        <taxon>Pseudomonadota</taxon>
        <taxon>Betaproteobacteria</taxon>
        <taxon>Rhodocyclales</taxon>
        <taxon>Zoogloeaceae</taxon>
        <taxon>Azoarcus</taxon>
    </lineage>
</organism>
<dbReference type="EMBL" id="AM406670">
    <property type="protein sequence ID" value="CAL94416.1"/>
    <property type="molecule type" value="Genomic_DNA"/>
</dbReference>
<comment type="similarity">
    <text evidence="2 10">Belongs to the disproportionating enzyme family.</text>
</comment>
<dbReference type="InterPro" id="IPR006047">
    <property type="entry name" value="GH13_cat_dom"/>
</dbReference>
<dbReference type="Gene3D" id="3.30.1590.10">
    <property type="entry name" value="Maltooligosyl trehalose synthase, domain 2"/>
    <property type="match status" value="1"/>
</dbReference>
<keyword evidence="6 10" id="KW-0808">Transferase</keyword>
<dbReference type="NCBIfam" id="TIGR02401">
    <property type="entry name" value="trehalose_TreY"/>
    <property type="match status" value="1"/>
</dbReference>
<dbReference type="Pfam" id="PF21226">
    <property type="entry name" value="MalQ_N"/>
    <property type="match status" value="1"/>
</dbReference>
<protein>
    <recommendedName>
        <fullName evidence="4 10">4-alpha-glucanotransferase</fullName>
        <ecNumber evidence="3 10">2.4.1.25</ecNumber>
    </recommendedName>
    <alternativeName>
        <fullName evidence="8 10">Amylomaltase</fullName>
    </alternativeName>
    <alternativeName>
        <fullName evidence="9 10">Disproportionating enzyme</fullName>
    </alternativeName>
</protein>
<evidence type="ECO:0000256" key="8">
    <source>
        <dbReference type="ARBA" id="ARBA00031423"/>
    </source>
</evidence>
<dbReference type="SUPFAM" id="SSF51445">
    <property type="entry name" value="(Trans)glycosidases"/>
    <property type="match status" value="2"/>
</dbReference>
<evidence type="ECO:0000313" key="14">
    <source>
        <dbReference type="Proteomes" id="UP000002588"/>
    </source>
</evidence>
<evidence type="ECO:0000256" key="1">
    <source>
        <dbReference type="ARBA" id="ARBA00000439"/>
    </source>
</evidence>
<dbReference type="PANTHER" id="PTHR32438">
    <property type="entry name" value="4-ALPHA-GLUCANOTRANSFERASE DPE1, CHLOROPLASTIC/AMYLOPLASTIC"/>
    <property type="match status" value="1"/>
</dbReference>
<evidence type="ECO:0000256" key="2">
    <source>
        <dbReference type="ARBA" id="ARBA00005684"/>
    </source>
</evidence>
<dbReference type="InterPro" id="IPR012767">
    <property type="entry name" value="Trehalose_TreY"/>
</dbReference>
<keyword evidence="14" id="KW-1185">Reference proteome</keyword>
<feature type="compositionally biased region" description="Low complexity" evidence="11">
    <location>
        <begin position="943"/>
        <end position="952"/>
    </location>
</feature>
<evidence type="ECO:0000256" key="10">
    <source>
        <dbReference type="RuleBase" id="RU361207"/>
    </source>
</evidence>
<reference evidence="13 14" key="1">
    <citation type="journal article" date="2006" name="Nat. Biotechnol.">
        <title>Complete genome of the mutualistic, N2-fixing grass endophyte Azoarcus sp. strain BH72.</title>
        <authorList>
            <person name="Krause A."/>
            <person name="Ramakumar A."/>
            <person name="Bartels D."/>
            <person name="Battistoni F."/>
            <person name="Bekel T."/>
            <person name="Boch J."/>
            <person name="Boehm M."/>
            <person name="Friedrich F."/>
            <person name="Hurek T."/>
            <person name="Krause L."/>
            <person name="Linke B."/>
            <person name="McHardy A.C."/>
            <person name="Sarkar A."/>
            <person name="Schneiker S."/>
            <person name="Syed A.A."/>
            <person name="Thauer R."/>
            <person name="Vorhoelter F.-J."/>
            <person name="Weidner S."/>
            <person name="Puehler A."/>
            <person name="Reinhold-Hurek B."/>
            <person name="Kaiser O."/>
            <person name="Goesmann A."/>
        </authorList>
    </citation>
    <scope>NUCLEOTIDE SEQUENCE [LARGE SCALE GENOMIC DNA]</scope>
    <source>
        <strain evidence="13 14">BH72</strain>
    </source>
</reference>